<proteinExistence type="predicted"/>
<evidence type="ECO:0000256" key="1">
    <source>
        <dbReference type="SAM" id="MobiDB-lite"/>
    </source>
</evidence>
<reference evidence="2 3" key="1">
    <citation type="submission" date="2016-10" db="EMBL/GenBank/DDBJ databases">
        <authorList>
            <person name="de Groot N.N."/>
        </authorList>
    </citation>
    <scope>NUCLEOTIDE SEQUENCE [LARGE SCALE GENOMIC DNA]</scope>
    <source>
        <strain evidence="2 3">OK461</strain>
    </source>
</reference>
<dbReference type="InterPro" id="IPR036291">
    <property type="entry name" value="NAD(P)-bd_dom_sf"/>
</dbReference>
<gene>
    <name evidence="2" type="ORF">SAMN02787118_12215</name>
</gene>
<feature type="region of interest" description="Disordered" evidence="1">
    <location>
        <begin position="149"/>
        <end position="201"/>
    </location>
</feature>
<feature type="compositionally biased region" description="Basic residues" evidence="1">
    <location>
        <begin position="175"/>
        <end position="184"/>
    </location>
</feature>
<dbReference type="Proteomes" id="UP000181942">
    <property type="component" value="Unassembled WGS sequence"/>
</dbReference>
<feature type="region of interest" description="Disordered" evidence="1">
    <location>
        <begin position="77"/>
        <end position="132"/>
    </location>
</feature>
<evidence type="ECO:0000313" key="3">
    <source>
        <dbReference type="Proteomes" id="UP000181942"/>
    </source>
</evidence>
<evidence type="ECO:0008006" key="4">
    <source>
        <dbReference type="Google" id="ProtNLM"/>
    </source>
</evidence>
<feature type="compositionally biased region" description="Basic and acidic residues" evidence="1">
    <location>
        <begin position="162"/>
        <end position="174"/>
    </location>
</feature>
<protein>
    <recommendedName>
        <fullName evidence="4">NAD(P)H-binding</fullName>
    </recommendedName>
</protein>
<feature type="compositionally biased region" description="Basic residues" evidence="1">
    <location>
        <begin position="149"/>
        <end position="161"/>
    </location>
</feature>
<accession>A0A1I2SGG6</accession>
<name>A0A1I2SGG6_9ACTN</name>
<sequence>MTISRVLLVGATGSIGRAAVAAAHEAGLTPRALVRDVGRTQRMLPTGTDLVVGDSPGPLEATSRVARPILRLPVHDRPPWLVRPRRPRRRAPHPLAGRHRRRRNRPRPARRRARACAADRHRDREDVRTVRSRRARAVGLVCAVRTARRRYRPRGRARPHPGTHERRTRPDTARRRSGARRRHPQPTTRSTGPGCRRAGRLVRQTTAQVILRRHIEHGLCTIPKSVKAHRVA</sequence>
<feature type="compositionally biased region" description="Basic residues" evidence="1">
    <location>
        <begin position="83"/>
        <end position="114"/>
    </location>
</feature>
<dbReference type="Gene3D" id="3.40.50.720">
    <property type="entry name" value="NAD(P)-binding Rossmann-like Domain"/>
    <property type="match status" value="1"/>
</dbReference>
<organism evidence="2 3">
    <name type="scientific">Streptomyces mirabilis</name>
    <dbReference type="NCBI Taxonomy" id="68239"/>
    <lineage>
        <taxon>Bacteria</taxon>
        <taxon>Bacillati</taxon>
        <taxon>Actinomycetota</taxon>
        <taxon>Actinomycetes</taxon>
        <taxon>Kitasatosporales</taxon>
        <taxon>Streptomycetaceae</taxon>
        <taxon>Streptomyces</taxon>
    </lineage>
</organism>
<dbReference type="AlphaFoldDB" id="A0A1I2SGG6"/>
<evidence type="ECO:0000313" key="2">
    <source>
        <dbReference type="EMBL" id="SFG51780.1"/>
    </source>
</evidence>
<dbReference type="SUPFAM" id="SSF51735">
    <property type="entry name" value="NAD(P)-binding Rossmann-fold domains"/>
    <property type="match status" value="1"/>
</dbReference>
<feature type="compositionally biased region" description="Basic and acidic residues" evidence="1">
    <location>
        <begin position="117"/>
        <end position="129"/>
    </location>
</feature>
<dbReference type="EMBL" id="FONR01000022">
    <property type="protein sequence ID" value="SFG51780.1"/>
    <property type="molecule type" value="Genomic_DNA"/>
</dbReference>